<name>A0A2T2XVF9_9ENTR</name>
<sequence>MINKIQGMNNTTYRHLFEDAKIFTIEKQFSLDSYPMNDCEANVSDLIEELSGLFFEYTKNYLNHNFNPIIKFGGDCANVHLQILCFINEYYRSISANITIGEVLLSEQLGFKFNQDRCIEWLEHGSPPIFDSHAWITINNDYILDCTIGTYINTRIDPDSATNKSEELYGGLIFGHADNLQHIAFSNLKGKTPQEYLKIKYTPVIIGKSALYMLAPGHT</sequence>
<keyword evidence="2" id="KW-1185">Reference proteome</keyword>
<dbReference type="EMBL" id="PYHO01000040">
    <property type="protein sequence ID" value="PSR44227.1"/>
    <property type="molecule type" value="Genomic_DNA"/>
</dbReference>
<protein>
    <submittedName>
        <fullName evidence="1">Uncharacterized protein</fullName>
    </submittedName>
</protein>
<comment type="caution">
    <text evidence="1">The sequence shown here is derived from an EMBL/GenBank/DDBJ whole genome shotgun (WGS) entry which is preliminary data.</text>
</comment>
<accession>A0A2T2XVF9</accession>
<dbReference type="AlphaFoldDB" id="A0A2T2XVF9"/>
<evidence type="ECO:0000313" key="1">
    <source>
        <dbReference type="EMBL" id="PSR44227.1"/>
    </source>
</evidence>
<gene>
    <name evidence="1" type="ORF">C8256_24335</name>
</gene>
<dbReference type="Proteomes" id="UP000240892">
    <property type="component" value="Unassembled WGS sequence"/>
</dbReference>
<organism evidence="1 2">
    <name type="scientific">Kluyvera genomosp. 2</name>
    <dbReference type="NCBI Taxonomy" id="2774054"/>
    <lineage>
        <taxon>Bacteria</taxon>
        <taxon>Pseudomonadati</taxon>
        <taxon>Pseudomonadota</taxon>
        <taxon>Gammaproteobacteria</taxon>
        <taxon>Enterobacterales</taxon>
        <taxon>Enterobacteriaceae</taxon>
        <taxon>Kluyvera</taxon>
    </lineage>
</organism>
<evidence type="ECO:0000313" key="2">
    <source>
        <dbReference type="Proteomes" id="UP000240892"/>
    </source>
</evidence>
<proteinExistence type="predicted"/>
<reference evidence="1 2" key="1">
    <citation type="submission" date="2018-03" db="EMBL/GenBank/DDBJ databases">
        <title>First report of an OXA-48+CTX-M-M-producing Kluyvera ascorbata clone recovered from patients admitted in a University Hospital in Madrid, Spain.</title>
        <authorList>
            <person name="Hernandez-Garcia M."/>
            <person name="Leon-Sampedro R."/>
            <person name="Perez-Viso B."/>
            <person name="Morosini M.I."/>
            <person name="Lopez-Fresnena N."/>
            <person name="Coque T.M."/>
            <person name="Bonten M."/>
            <person name="Malhotra-Kumar S."/>
            <person name="Ruiz-Garbajosa P."/>
            <person name="Canton R."/>
        </authorList>
    </citation>
    <scope>NUCLEOTIDE SEQUENCE [LARGE SCALE GENOMIC DNA]</scope>
    <source>
        <strain evidence="1 2">KA2</strain>
    </source>
</reference>
<dbReference type="RefSeq" id="WP_106930927.1">
    <property type="nucleotide sequence ID" value="NZ_CABMMU010000040.1"/>
</dbReference>